<dbReference type="Proteomes" id="UP000324800">
    <property type="component" value="Unassembled WGS sequence"/>
</dbReference>
<gene>
    <name evidence="2" type="ORF">EZS28_021904</name>
</gene>
<dbReference type="AlphaFoldDB" id="A0A5J4VJL1"/>
<name>A0A5J4VJL1_9EUKA</name>
<dbReference type="PROSITE" id="PS50053">
    <property type="entry name" value="UBIQUITIN_2"/>
    <property type="match status" value="1"/>
</dbReference>
<evidence type="ECO:0000313" key="2">
    <source>
        <dbReference type="EMBL" id="KAA6382569.1"/>
    </source>
</evidence>
<feature type="domain" description="Ubiquitin-like" evidence="1">
    <location>
        <begin position="26"/>
        <end position="101"/>
    </location>
</feature>
<dbReference type="Pfam" id="PF00240">
    <property type="entry name" value="ubiquitin"/>
    <property type="match status" value="1"/>
</dbReference>
<dbReference type="SUPFAM" id="SSF54236">
    <property type="entry name" value="Ubiquitin-like"/>
    <property type="match status" value="1"/>
</dbReference>
<dbReference type="Gene3D" id="3.10.20.90">
    <property type="entry name" value="Phosphatidylinositol 3-kinase Catalytic Subunit, Chain A, domain 1"/>
    <property type="match status" value="1"/>
</dbReference>
<proteinExistence type="predicted"/>
<accession>A0A5J4VJL1</accession>
<dbReference type="InterPro" id="IPR000626">
    <property type="entry name" value="Ubiquitin-like_dom"/>
</dbReference>
<dbReference type="SMART" id="SM00213">
    <property type="entry name" value="UBQ"/>
    <property type="match status" value="1"/>
</dbReference>
<comment type="caution">
    <text evidence="2">The sequence shown here is derived from an EMBL/GenBank/DDBJ whole genome shotgun (WGS) entry which is preliminary data.</text>
</comment>
<reference evidence="2 3" key="1">
    <citation type="submission" date="2019-03" db="EMBL/GenBank/DDBJ databases">
        <title>Single cell metagenomics reveals metabolic interactions within the superorganism composed of flagellate Streblomastix strix and complex community of Bacteroidetes bacteria on its surface.</title>
        <authorList>
            <person name="Treitli S.C."/>
            <person name="Kolisko M."/>
            <person name="Husnik F."/>
            <person name="Keeling P."/>
            <person name="Hampl V."/>
        </authorList>
    </citation>
    <scope>NUCLEOTIDE SEQUENCE [LARGE SCALE GENOMIC DNA]</scope>
    <source>
        <strain evidence="2">ST1C</strain>
    </source>
</reference>
<sequence>MKAKPQKFSWQAQKTNEWEAKTMADFPILIKKINDLVLSVKVNNATTIKTVKEKLHTMEDGLQLDKMLILWRGRELKDTKTIGQAEITENSTVYLLIRRAD</sequence>
<evidence type="ECO:0000313" key="3">
    <source>
        <dbReference type="Proteomes" id="UP000324800"/>
    </source>
</evidence>
<protein>
    <recommendedName>
        <fullName evidence="1">Ubiquitin-like domain-containing protein</fullName>
    </recommendedName>
</protein>
<organism evidence="2 3">
    <name type="scientific">Streblomastix strix</name>
    <dbReference type="NCBI Taxonomy" id="222440"/>
    <lineage>
        <taxon>Eukaryota</taxon>
        <taxon>Metamonada</taxon>
        <taxon>Preaxostyla</taxon>
        <taxon>Oxymonadida</taxon>
        <taxon>Streblomastigidae</taxon>
        <taxon>Streblomastix</taxon>
    </lineage>
</organism>
<dbReference type="EMBL" id="SNRW01006712">
    <property type="protein sequence ID" value="KAA6382569.1"/>
    <property type="molecule type" value="Genomic_DNA"/>
</dbReference>
<evidence type="ECO:0000259" key="1">
    <source>
        <dbReference type="PROSITE" id="PS50053"/>
    </source>
</evidence>
<dbReference type="OrthoDB" id="419317at2759"/>
<dbReference type="InterPro" id="IPR029071">
    <property type="entry name" value="Ubiquitin-like_domsf"/>
</dbReference>
<dbReference type="CDD" id="cd17039">
    <property type="entry name" value="Ubl_ubiquitin_like"/>
    <property type="match status" value="1"/>
</dbReference>